<feature type="binding site" evidence="8">
    <location>
        <position position="104"/>
    </location>
    <ligand>
        <name>substrate</name>
    </ligand>
</feature>
<comment type="pathway">
    <text evidence="8">Cofactor biosynthesis; NAD(+) biosynthesis; quinolinate from L-kynurenine: step 3/3.</text>
</comment>
<evidence type="ECO:0000313" key="10">
    <source>
        <dbReference type="RefSeq" id="XP_014668903.1"/>
    </source>
</evidence>
<protein>
    <recommendedName>
        <fullName evidence="8">3-hydroxyanthranilate 3,4-dioxygenase</fullName>
        <ecNumber evidence="8">1.13.11.6</ecNumber>
    </recommendedName>
    <alternativeName>
        <fullName evidence="8">3-hydroxyanthranilate oxygenase</fullName>
        <shortName evidence="8">3-HAO</shortName>
    </alternativeName>
    <alternativeName>
        <fullName evidence="8">3-hydroxyanthranilic acid dioxygenase</fullName>
        <shortName evidence="8">HAD</shortName>
    </alternativeName>
</protein>
<feature type="binding site" evidence="8">
    <location>
        <position position="94"/>
    </location>
    <ligand>
        <name>O2</name>
        <dbReference type="ChEBI" id="CHEBI:15379"/>
    </ligand>
</feature>
<proteinExistence type="inferred from homology"/>
<dbReference type="InterPro" id="IPR014710">
    <property type="entry name" value="RmlC-like_jellyroll"/>
</dbReference>
<feature type="binding site" evidence="8">
    <location>
        <position position="146"/>
    </location>
    <ligand>
        <name>substrate</name>
    </ligand>
</feature>
<evidence type="ECO:0000256" key="2">
    <source>
        <dbReference type="ARBA" id="ARBA00002752"/>
    </source>
</evidence>
<evidence type="ECO:0000256" key="7">
    <source>
        <dbReference type="ARBA" id="ARBA00023004"/>
    </source>
</evidence>
<dbReference type="Gene3D" id="2.60.120.10">
    <property type="entry name" value="Jelly Rolls"/>
    <property type="match status" value="1"/>
</dbReference>
<dbReference type="SUPFAM" id="SSF51182">
    <property type="entry name" value="RmlC-like cupins"/>
    <property type="match status" value="2"/>
</dbReference>
<feature type="binding site" evidence="8">
    <location>
        <position position="142"/>
    </location>
    <ligand>
        <name>Fe cation</name>
        <dbReference type="ChEBI" id="CHEBI:24875"/>
        <note>catalytic</note>
    </ligand>
</feature>
<comment type="function">
    <text evidence="2 8">Catalyzes the oxidative ring opening of 3-hydroxyanthranilate to 2-amino-3-carboxymuconate semialdehyde, which spontaneously cyclizes to quinolinate.</text>
</comment>
<name>A0ABM1E9N2_PRICU</name>
<dbReference type="RefSeq" id="XP_014668903.1">
    <property type="nucleotide sequence ID" value="XM_014813417.1"/>
</dbReference>
<evidence type="ECO:0000256" key="1">
    <source>
        <dbReference type="ARBA" id="ARBA00001954"/>
    </source>
</evidence>
<comment type="similarity">
    <text evidence="8">Belongs to the 3-HAO family.</text>
</comment>
<keyword evidence="3 8" id="KW-0662">Pyridine nucleotide biosynthesis</keyword>
<keyword evidence="6 8" id="KW-0560">Oxidoreductase</keyword>
<evidence type="ECO:0000256" key="5">
    <source>
        <dbReference type="ARBA" id="ARBA00022964"/>
    </source>
</evidence>
<keyword evidence="4 8" id="KW-0479">Metal-binding</keyword>
<keyword evidence="8" id="KW-0963">Cytoplasm</keyword>
<evidence type="ECO:0000313" key="9">
    <source>
        <dbReference type="Proteomes" id="UP000695022"/>
    </source>
</evidence>
<dbReference type="CDD" id="cd06123">
    <property type="entry name" value="cupin_HAO"/>
    <property type="match status" value="1"/>
</dbReference>
<feature type="binding site" evidence="8">
    <location>
        <position position="156"/>
    </location>
    <ligand>
        <name>substrate</name>
    </ligand>
</feature>
<organism evidence="9 10">
    <name type="scientific">Priapulus caudatus</name>
    <name type="common">Priapulid worm</name>
    <dbReference type="NCBI Taxonomy" id="37621"/>
    <lineage>
        <taxon>Eukaryota</taxon>
        <taxon>Metazoa</taxon>
        <taxon>Ecdysozoa</taxon>
        <taxon>Scalidophora</taxon>
        <taxon>Priapulida</taxon>
        <taxon>Priapulimorpha</taxon>
        <taxon>Priapulimorphida</taxon>
        <taxon>Priapulidae</taxon>
        <taxon>Priapulus</taxon>
    </lineage>
</organism>
<dbReference type="PANTHER" id="PTHR15497:SF1">
    <property type="entry name" value="3-HYDROXYANTHRANILATE 3,4-DIOXYGENASE"/>
    <property type="match status" value="1"/>
</dbReference>
<comment type="cofactor">
    <cofactor evidence="1 8">
        <name>Fe(2+)</name>
        <dbReference type="ChEBI" id="CHEBI:29033"/>
    </cofactor>
</comment>
<dbReference type="HAMAP" id="MF_00825">
    <property type="entry name" value="3_HAO"/>
    <property type="match status" value="1"/>
</dbReference>
<dbReference type="Pfam" id="PF06052">
    <property type="entry name" value="3-HAO"/>
    <property type="match status" value="1"/>
</dbReference>
<feature type="region of interest" description="Domain A (catalytic)" evidence="8">
    <location>
        <begin position="1"/>
        <end position="213"/>
    </location>
</feature>
<evidence type="ECO:0000256" key="3">
    <source>
        <dbReference type="ARBA" id="ARBA00022642"/>
    </source>
</evidence>
<dbReference type="Proteomes" id="UP000695022">
    <property type="component" value="Unplaced"/>
</dbReference>
<keyword evidence="7 8" id="KW-0408">Iron</keyword>
<keyword evidence="5 8" id="KW-0223">Dioxygenase</keyword>
<sequence length="336" mass="38219">MLVATCLRVVTNREVMSTDAQISSVIKRSQANSDKCSDNGTTESKKAKMDEAVVYNVSSWIEENKKLFLPPVCNKLMHSKGQLKVMFVGGPNSRKDYHIEEGDELFYQVKGDMCLKIMEKGEPKDIIIKEGEIFLLPARIPHSPQRFENTVGLVIERMREDGKEDDCLRYYTDGNKEVLWEKWFFCWDLVIDLPPVIKEYQASEQYKTGKPVEGFVKDPKFPIDVTTAVQPPFQFGDWLTKNDASIQSSGNKWVYGKDMQTGVIVFGEGENSDESNAYESWMWQMEGTATITMDGKSVQLKKDDSILIPLNIRYKAERPKGAVTLLVYMDPTGKTC</sequence>
<keyword evidence="9" id="KW-1185">Reference proteome</keyword>
<evidence type="ECO:0000256" key="8">
    <source>
        <dbReference type="HAMAP-Rule" id="MF_03019"/>
    </source>
</evidence>
<gene>
    <name evidence="10" type="primary">LOC106810138</name>
</gene>
<accession>A0ABM1E9N2</accession>
<feature type="region of interest" description="Domain B" evidence="8">
    <location>
        <begin position="213"/>
        <end position="336"/>
    </location>
</feature>
<dbReference type="InterPro" id="IPR010329">
    <property type="entry name" value="3hydroanth_dOase"/>
</dbReference>
<comment type="caution">
    <text evidence="8">Lacks conserved residue(s) required for the propagation of feature annotation.</text>
</comment>
<feature type="binding site" evidence="8">
    <location>
        <position position="98"/>
    </location>
    <ligand>
        <name>Fe cation</name>
        <dbReference type="ChEBI" id="CHEBI:24875"/>
        <note>catalytic</note>
    </ligand>
</feature>
<dbReference type="NCBIfam" id="TIGR03037">
    <property type="entry name" value="anthran_nbaC"/>
    <property type="match status" value="1"/>
</dbReference>
<comment type="catalytic activity">
    <reaction evidence="8">
        <text>3-hydroxyanthranilate + O2 = (2Z,4Z)-2-amino-3-carboxymuconate 6-semialdehyde</text>
        <dbReference type="Rhea" id="RHEA:17953"/>
        <dbReference type="ChEBI" id="CHEBI:15379"/>
        <dbReference type="ChEBI" id="CHEBI:36559"/>
        <dbReference type="ChEBI" id="CHEBI:77612"/>
        <dbReference type="EC" id="1.13.11.6"/>
    </reaction>
</comment>
<reference evidence="10" key="1">
    <citation type="submission" date="2025-08" db="UniProtKB">
        <authorList>
            <consortium name="RefSeq"/>
        </authorList>
    </citation>
    <scope>IDENTIFICATION</scope>
</reference>
<dbReference type="InterPro" id="IPR011051">
    <property type="entry name" value="RmlC_Cupin_sf"/>
</dbReference>
<evidence type="ECO:0000256" key="4">
    <source>
        <dbReference type="ARBA" id="ARBA00022723"/>
    </source>
</evidence>
<feature type="binding site" evidence="8">
    <location>
        <position position="104"/>
    </location>
    <ligand>
        <name>Fe cation</name>
        <dbReference type="ChEBI" id="CHEBI:24875"/>
        <note>catalytic</note>
    </ligand>
</feature>
<dbReference type="PANTHER" id="PTHR15497">
    <property type="entry name" value="3-HYDROXYANTHRANILATE 3,4-DIOXYGENASE"/>
    <property type="match status" value="1"/>
</dbReference>
<dbReference type="EC" id="1.13.11.6" evidence="8"/>
<comment type="subcellular location">
    <subcellularLocation>
        <location evidence="8">Cytoplasm</location>
    </subcellularLocation>
</comment>
<evidence type="ECO:0000256" key="6">
    <source>
        <dbReference type="ARBA" id="ARBA00023002"/>
    </source>
</evidence>
<dbReference type="GeneID" id="106810138"/>